<gene>
    <name evidence="2" type="ORF">BDQ12DRAFT_686062</name>
</gene>
<proteinExistence type="predicted"/>
<protein>
    <submittedName>
        <fullName evidence="2">Uncharacterized protein</fullName>
    </submittedName>
</protein>
<dbReference type="STRING" id="68775.A0A5C3LVR8"/>
<evidence type="ECO:0000256" key="1">
    <source>
        <dbReference type="SAM" id="MobiDB-lite"/>
    </source>
</evidence>
<dbReference type="Proteomes" id="UP000308652">
    <property type="component" value="Unassembled WGS sequence"/>
</dbReference>
<feature type="region of interest" description="Disordered" evidence="1">
    <location>
        <begin position="57"/>
        <end position="215"/>
    </location>
</feature>
<dbReference type="EMBL" id="ML213611">
    <property type="protein sequence ID" value="TFK36902.1"/>
    <property type="molecule type" value="Genomic_DNA"/>
</dbReference>
<sequence>MATRRRIGVSAATTEAARRQLMQPVPCWEKVWVVPETVTSGTTLKVYKWVKTEKIQQFSDDEGEVDEPLAPLPDEPEVIDGDDEMEQDDPPTAIQPESTQMTDPIETNITQDDLASKPSSPKPQLSMSLQPSMLAGAEESDALDASLKPLDTDMDGVDAAKKDGSGDGIELDISALGPDGLGLESSHDLSQLDGPDALIGGAMMDQSTDPFAETG</sequence>
<dbReference type="OrthoDB" id="2595509at2759"/>
<evidence type="ECO:0000313" key="3">
    <source>
        <dbReference type="Proteomes" id="UP000308652"/>
    </source>
</evidence>
<organism evidence="2 3">
    <name type="scientific">Crucibulum laeve</name>
    <dbReference type="NCBI Taxonomy" id="68775"/>
    <lineage>
        <taxon>Eukaryota</taxon>
        <taxon>Fungi</taxon>
        <taxon>Dikarya</taxon>
        <taxon>Basidiomycota</taxon>
        <taxon>Agaricomycotina</taxon>
        <taxon>Agaricomycetes</taxon>
        <taxon>Agaricomycetidae</taxon>
        <taxon>Agaricales</taxon>
        <taxon>Agaricineae</taxon>
        <taxon>Nidulariaceae</taxon>
        <taxon>Crucibulum</taxon>
    </lineage>
</organism>
<dbReference type="AlphaFoldDB" id="A0A5C3LVR8"/>
<keyword evidence="3" id="KW-1185">Reference proteome</keyword>
<name>A0A5C3LVR8_9AGAR</name>
<feature type="compositionally biased region" description="Acidic residues" evidence="1">
    <location>
        <begin position="74"/>
        <end position="89"/>
    </location>
</feature>
<accession>A0A5C3LVR8</accession>
<feature type="compositionally biased region" description="Polar residues" evidence="1">
    <location>
        <begin position="95"/>
        <end position="131"/>
    </location>
</feature>
<evidence type="ECO:0000313" key="2">
    <source>
        <dbReference type="EMBL" id="TFK36902.1"/>
    </source>
</evidence>
<reference evidence="2 3" key="1">
    <citation type="journal article" date="2019" name="Nat. Ecol. Evol.">
        <title>Megaphylogeny resolves global patterns of mushroom evolution.</title>
        <authorList>
            <person name="Varga T."/>
            <person name="Krizsan K."/>
            <person name="Foldi C."/>
            <person name="Dima B."/>
            <person name="Sanchez-Garcia M."/>
            <person name="Sanchez-Ramirez S."/>
            <person name="Szollosi G.J."/>
            <person name="Szarkandi J.G."/>
            <person name="Papp V."/>
            <person name="Albert L."/>
            <person name="Andreopoulos W."/>
            <person name="Angelini C."/>
            <person name="Antonin V."/>
            <person name="Barry K.W."/>
            <person name="Bougher N.L."/>
            <person name="Buchanan P."/>
            <person name="Buyck B."/>
            <person name="Bense V."/>
            <person name="Catcheside P."/>
            <person name="Chovatia M."/>
            <person name="Cooper J."/>
            <person name="Damon W."/>
            <person name="Desjardin D."/>
            <person name="Finy P."/>
            <person name="Geml J."/>
            <person name="Haridas S."/>
            <person name="Hughes K."/>
            <person name="Justo A."/>
            <person name="Karasinski D."/>
            <person name="Kautmanova I."/>
            <person name="Kiss B."/>
            <person name="Kocsube S."/>
            <person name="Kotiranta H."/>
            <person name="LaButti K.M."/>
            <person name="Lechner B.E."/>
            <person name="Liimatainen K."/>
            <person name="Lipzen A."/>
            <person name="Lukacs Z."/>
            <person name="Mihaltcheva S."/>
            <person name="Morgado L.N."/>
            <person name="Niskanen T."/>
            <person name="Noordeloos M.E."/>
            <person name="Ohm R.A."/>
            <person name="Ortiz-Santana B."/>
            <person name="Ovrebo C."/>
            <person name="Racz N."/>
            <person name="Riley R."/>
            <person name="Savchenko A."/>
            <person name="Shiryaev A."/>
            <person name="Soop K."/>
            <person name="Spirin V."/>
            <person name="Szebenyi C."/>
            <person name="Tomsovsky M."/>
            <person name="Tulloss R.E."/>
            <person name="Uehling J."/>
            <person name="Grigoriev I.V."/>
            <person name="Vagvolgyi C."/>
            <person name="Papp T."/>
            <person name="Martin F.M."/>
            <person name="Miettinen O."/>
            <person name="Hibbett D.S."/>
            <person name="Nagy L.G."/>
        </authorList>
    </citation>
    <scope>NUCLEOTIDE SEQUENCE [LARGE SCALE GENOMIC DNA]</scope>
    <source>
        <strain evidence="2 3">CBS 166.37</strain>
    </source>
</reference>